<keyword evidence="1 4" id="KW-0436">Ligase</keyword>
<keyword evidence="5" id="KW-1185">Reference proteome</keyword>
<proteinExistence type="predicted"/>
<feature type="transmembrane region" description="Helical" evidence="2">
    <location>
        <begin position="50"/>
        <end position="69"/>
    </location>
</feature>
<dbReference type="InterPro" id="IPR000873">
    <property type="entry name" value="AMP-dep_synth/lig_dom"/>
</dbReference>
<protein>
    <submittedName>
        <fullName evidence="4">OPC-6:CoA ligase</fullName>
    </submittedName>
</protein>
<dbReference type="InterPro" id="IPR020845">
    <property type="entry name" value="AMP-binding_CS"/>
</dbReference>
<reference evidence="4 5" key="1">
    <citation type="submission" date="2024-04" db="EMBL/GenBank/DDBJ databases">
        <title>Genome assembly C_amara_ONT_v2.</title>
        <authorList>
            <person name="Yant L."/>
            <person name="Moore C."/>
            <person name="Slenker M."/>
        </authorList>
    </citation>
    <scope>NUCLEOTIDE SEQUENCE [LARGE SCALE GENOMIC DNA]</scope>
    <source>
        <tissue evidence="4">Leaf</tissue>
    </source>
</reference>
<name>A0ABD0ZFN5_CARAN</name>
<feature type="domain" description="AMP-dependent synthetase/ligase" evidence="3">
    <location>
        <begin position="2"/>
        <end position="106"/>
    </location>
</feature>
<dbReference type="Proteomes" id="UP001558713">
    <property type="component" value="Unassembled WGS sequence"/>
</dbReference>
<organism evidence="4 5">
    <name type="scientific">Cardamine amara subsp. amara</name>
    <dbReference type="NCBI Taxonomy" id="228776"/>
    <lineage>
        <taxon>Eukaryota</taxon>
        <taxon>Viridiplantae</taxon>
        <taxon>Streptophyta</taxon>
        <taxon>Embryophyta</taxon>
        <taxon>Tracheophyta</taxon>
        <taxon>Spermatophyta</taxon>
        <taxon>Magnoliopsida</taxon>
        <taxon>eudicotyledons</taxon>
        <taxon>Gunneridae</taxon>
        <taxon>Pentapetalae</taxon>
        <taxon>rosids</taxon>
        <taxon>malvids</taxon>
        <taxon>Brassicales</taxon>
        <taxon>Brassicaceae</taxon>
        <taxon>Cardamineae</taxon>
        <taxon>Cardamine</taxon>
    </lineage>
</organism>
<keyword evidence="2" id="KW-0472">Membrane</keyword>
<dbReference type="EMBL" id="JBANAX010000782">
    <property type="protein sequence ID" value="KAL1193498.1"/>
    <property type="molecule type" value="Genomic_DNA"/>
</dbReference>
<evidence type="ECO:0000256" key="1">
    <source>
        <dbReference type="ARBA" id="ARBA00022598"/>
    </source>
</evidence>
<dbReference type="PANTHER" id="PTHR24096:SF339">
    <property type="entry name" value="4-COUMARATE--COA LIGASE-LIKE 3-RELATED"/>
    <property type="match status" value="1"/>
</dbReference>
<dbReference type="Gene3D" id="3.40.50.980">
    <property type="match status" value="2"/>
</dbReference>
<dbReference type="PROSITE" id="PS00455">
    <property type="entry name" value="AMP_BINDING"/>
    <property type="match status" value="1"/>
</dbReference>
<keyword evidence="2" id="KW-1133">Transmembrane helix</keyword>
<evidence type="ECO:0000259" key="3">
    <source>
        <dbReference type="Pfam" id="PF00501"/>
    </source>
</evidence>
<sequence length="156" mass="17188">MMLYSSGTTGPSKGVISSHGNLTAYVARFISVNLNRDEIYLCTVPMFHTYGLLAFAMATVALGSTVVILRRFKLHEMMASVEKYKATILTLAPPVLVAMVNDADLISRKRGSLKRDLPVNPSKSQFRVDLGNCKGNNSLCCLLKFKNILGWQTKSQ</sequence>
<dbReference type="Pfam" id="PF00501">
    <property type="entry name" value="AMP-binding"/>
    <property type="match status" value="1"/>
</dbReference>
<evidence type="ECO:0000256" key="2">
    <source>
        <dbReference type="SAM" id="Phobius"/>
    </source>
</evidence>
<evidence type="ECO:0000313" key="4">
    <source>
        <dbReference type="EMBL" id="KAL1193498.1"/>
    </source>
</evidence>
<gene>
    <name evidence="4" type="ORF">V5N11_000395</name>
</gene>
<accession>A0ABD0ZFN5</accession>
<dbReference type="AlphaFoldDB" id="A0ABD0ZFN5"/>
<evidence type="ECO:0000313" key="5">
    <source>
        <dbReference type="Proteomes" id="UP001558713"/>
    </source>
</evidence>
<dbReference type="GO" id="GO:0016874">
    <property type="term" value="F:ligase activity"/>
    <property type="evidence" value="ECO:0007669"/>
    <property type="project" value="UniProtKB-KW"/>
</dbReference>
<comment type="caution">
    <text evidence="4">The sequence shown here is derived from an EMBL/GenBank/DDBJ whole genome shotgun (WGS) entry which is preliminary data.</text>
</comment>
<dbReference type="SUPFAM" id="SSF56801">
    <property type="entry name" value="Acetyl-CoA synthetase-like"/>
    <property type="match status" value="1"/>
</dbReference>
<dbReference type="PANTHER" id="PTHR24096">
    <property type="entry name" value="LONG-CHAIN-FATTY-ACID--COA LIGASE"/>
    <property type="match status" value="1"/>
</dbReference>
<keyword evidence="2" id="KW-0812">Transmembrane</keyword>